<dbReference type="GO" id="GO:0009307">
    <property type="term" value="P:DNA restriction-modification system"/>
    <property type="evidence" value="ECO:0007669"/>
    <property type="project" value="InterPro"/>
</dbReference>
<dbReference type="GO" id="GO:0003677">
    <property type="term" value="F:DNA binding"/>
    <property type="evidence" value="ECO:0007669"/>
    <property type="project" value="InterPro"/>
</dbReference>
<organism evidence="1 2">
    <name type="scientific">Dyadobacter helix</name>
    <dbReference type="NCBI Taxonomy" id="2822344"/>
    <lineage>
        <taxon>Bacteria</taxon>
        <taxon>Pseudomonadati</taxon>
        <taxon>Bacteroidota</taxon>
        <taxon>Cytophagia</taxon>
        <taxon>Cytophagales</taxon>
        <taxon>Spirosomataceae</taxon>
        <taxon>Dyadobacter</taxon>
    </lineage>
</organism>
<proteinExistence type="predicted"/>
<dbReference type="InterPro" id="IPR008593">
    <property type="entry name" value="Dam_MeTrfase"/>
</dbReference>
<dbReference type="Proteomes" id="UP000680038">
    <property type="component" value="Unassembled WGS sequence"/>
</dbReference>
<dbReference type="GO" id="GO:0009007">
    <property type="term" value="F:site-specific DNA-methyltransferase (adenine-specific) activity"/>
    <property type="evidence" value="ECO:0007669"/>
    <property type="project" value="InterPro"/>
</dbReference>
<keyword evidence="2" id="KW-1185">Reference proteome</keyword>
<gene>
    <name evidence="1" type="ORF">DYBT9275_02719</name>
</gene>
<sequence length="146" mass="16368">MASYESKSLNDEWYTPEYIFKALECEFDLDVAAPFDLTHIKVPAKAFIHKDSLNERWEGFVWMNPPFSGRNSKEKWLDKIFNHGNGIALTPDRTSAPWWPVAAKQCDALLFVTGKVKFIKPDGSTGDSPSTGTTLFAYGDKAVACL</sequence>
<dbReference type="AlphaFoldDB" id="A0A916N648"/>
<accession>A0A916N648</accession>
<protein>
    <recommendedName>
        <fullName evidence="3">DNA N-6-adenine-methyltransferase (Dam)</fullName>
    </recommendedName>
</protein>
<dbReference type="EMBL" id="CAJRAF010000002">
    <property type="protein sequence ID" value="CAG5001680.1"/>
    <property type="molecule type" value="Genomic_DNA"/>
</dbReference>
<name>A0A916N648_9BACT</name>
<evidence type="ECO:0000313" key="1">
    <source>
        <dbReference type="EMBL" id="CAG5001680.1"/>
    </source>
</evidence>
<dbReference type="RefSeq" id="WP_215239302.1">
    <property type="nucleotide sequence ID" value="NZ_CAJRAF010000002.1"/>
</dbReference>
<dbReference type="Pfam" id="PF05869">
    <property type="entry name" value="Dam"/>
    <property type="match status" value="1"/>
</dbReference>
<reference evidence="1" key="1">
    <citation type="submission" date="2021-04" db="EMBL/GenBank/DDBJ databases">
        <authorList>
            <person name="Rodrigo-Torres L."/>
            <person name="Arahal R. D."/>
            <person name="Lucena T."/>
        </authorList>
    </citation>
    <scope>NUCLEOTIDE SEQUENCE</scope>
    <source>
        <strain evidence="1">CECT 9275</strain>
    </source>
</reference>
<evidence type="ECO:0000313" key="2">
    <source>
        <dbReference type="Proteomes" id="UP000680038"/>
    </source>
</evidence>
<comment type="caution">
    <text evidence="1">The sequence shown here is derived from an EMBL/GenBank/DDBJ whole genome shotgun (WGS) entry which is preliminary data.</text>
</comment>
<evidence type="ECO:0008006" key="3">
    <source>
        <dbReference type="Google" id="ProtNLM"/>
    </source>
</evidence>